<accession>A0A2P7AV09</accession>
<keyword evidence="4" id="KW-0808">Transferase</keyword>
<dbReference type="InterPro" id="IPR000014">
    <property type="entry name" value="PAS"/>
</dbReference>
<dbReference type="Gene3D" id="3.30.450.20">
    <property type="entry name" value="PAS domain"/>
    <property type="match status" value="1"/>
</dbReference>
<dbReference type="SMART" id="SM00388">
    <property type="entry name" value="HisKA"/>
    <property type="match status" value="1"/>
</dbReference>
<feature type="domain" description="Histidine kinase" evidence="7">
    <location>
        <begin position="161"/>
        <end position="370"/>
    </location>
</feature>
<dbReference type="InterPro" id="IPR004358">
    <property type="entry name" value="Sig_transdc_His_kin-like_C"/>
</dbReference>
<gene>
    <name evidence="8" type="ORF">CU100_09995</name>
</gene>
<dbReference type="Pfam" id="PF02518">
    <property type="entry name" value="HATPase_c"/>
    <property type="match status" value="1"/>
</dbReference>
<evidence type="ECO:0000256" key="3">
    <source>
        <dbReference type="ARBA" id="ARBA00022553"/>
    </source>
</evidence>
<dbReference type="EC" id="2.7.13.3" evidence="2"/>
<dbReference type="RefSeq" id="WP_106716435.1">
    <property type="nucleotide sequence ID" value="NZ_JACHXT010000001.1"/>
</dbReference>
<organism evidence="8 9">
    <name type="scientific">Phyllobacterium endophyticum</name>
    <dbReference type="NCBI Taxonomy" id="1149773"/>
    <lineage>
        <taxon>Bacteria</taxon>
        <taxon>Pseudomonadati</taxon>
        <taxon>Pseudomonadota</taxon>
        <taxon>Alphaproteobacteria</taxon>
        <taxon>Hyphomicrobiales</taxon>
        <taxon>Phyllobacteriaceae</taxon>
        <taxon>Phyllobacterium</taxon>
    </lineage>
</organism>
<dbReference type="PANTHER" id="PTHR43711">
    <property type="entry name" value="TWO-COMPONENT HISTIDINE KINASE"/>
    <property type="match status" value="1"/>
</dbReference>
<evidence type="ECO:0000313" key="9">
    <source>
        <dbReference type="Proteomes" id="UP000241158"/>
    </source>
</evidence>
<keyword evidence="3" id="KW-0597">Phosphoprotein</keyword>
<dbReference type="InterPro" id="IPR035965">
    <property type="entry name" value="PAS-like_dom_sf"/>
</dbReference>
<keyword evidence="5 8" id="KW-0418">Kinase</keyword>
<dbReference type="NCBIfam" id="TIGR00229">
    <property type="entry name" value="sensory_box"/>
    <property type="match status" value="1"/>
</dbReference>
<dbReference type="SUPFAM" id="SSF47384">
    <property type="entry name" value="Homodimeric domain of signal transducing histidine kinase"/>
    <property type="match status" value="1"/>
</dbReference>
<name>A0A2P7AV09_9HYPH</name>
<reference evidence="9" key="1">
    <citation type="submission" date="2017-11" db="EMBL/GenBank/DDBJ databases">
        <authorList>
            <person name="Kuznetsova I."/>
            <person name="Sazanova A."/>
            <person name="Chirak E."/>
            <person name="Safronova V."/>
            <person name="Willems A."/>
        </authorList>
    </citation>
    <scope>NUCLEOTIDE SEQUENCE [LARGE SCALE GENOMIC DNA]</scope>
    <source>
        <strain evidence="9">PEPV15</strain>
    </source>
</reference>
<dbReference type="InterPro" id="IPR050736">
    <property type="entry name" value="Sensor_HK_Regulatory"/>
</dbReference>
<dbReference type="SUPFAM" id="SSF55785">
    <property type="entry name" value="PYP-like sensor domain (PAS domain)"/>
    <property type="match status" value="1"/>
</dbReference>
<dbReference type="InterPro" id="IPR036890">
    <property type="entry name" value="HATPase_C_sf"/>
</dbReference>
<dbReference type="SMART" id="SM00387">
    <property type="entry name" value="HATPase_c"/>
    <property type="match status" value="1"/>
</dbReference>
<dbReference type="InterPro" id="IPR003661">
    <property type="entry name" value="HisK_dim/P_dom"/>
</dbReference>
<comment type="catalytic activity">
    <reaction evidence="1">
        <text>ATP + protein L-histidine = ADP + protein N-phospho-L-histidine.</text>
        <dbReference type="EC" id="2.7.13.3"/>
    </reaction>
</comment>
<dbReference type="CDD" id="cd00130">
    <property type="entry name" value="PAS"/>
    <property type="match status" value="1"/>
</dbReference>
<dbReference type="CDD" id="cd00075">
    <property type="entry name" value="HATPase"/>
    <property type="match status" value="1"/>
</dbReference>
<dbReference type="PRINTS" id="PR00344">
    <property type="entry name" value="BCTRLSENSOR"/>
</dbReference>
<keyword evidence="6" id="KW-0902">Two-component regulatory system</keyword>
<dbReference type="InterPro" id="IPR036097">
    <property type="entry name" value="HisK_dim/P_sf"/>
</dbReference>
<dbReference type="CDD" id="cd00082">
    <property type="entry name" value="HisKA"/>
    <property type="match status" value="1"/>
</dbReference>
<evidence type="ECO:0000256" key="1">
    <source>
        <dbReference type="ARBA" id="ARBA00000085"/>
    </source>
</evidence>
<keyword evidence="9" id="KW-1185">Reference proteome</keyword>
<dbReference type="GO" id="GO:0000155">
    <property type="term" value="F:phosphorelay sensor kinase activity"/>
    <property type="evidence" value="ECO:0007669"/>
    <property type="project" value="InterPro"/>
</dbReference>
<dbReference type="PROSITE" id="PS50109">
    <property type="entry name" value="HIS_KIN"/>
    <property type="match status" value="1"/>
</dbReference>
<dbReference type="InterPro" id="IPR005467">
    <property type="entry name" value="His_kinase_dom"/>
</dbReference>
<comment type="caution">
    <text evidence="8">The sequence shown here is derived from an EMBL/GenBank/DDBJ whole genome shotgun (WGS) entry which is preliminary data.</text>
</comment>
<dbReference type="PANTHER" id="PTHR43711:SF1">
    <property type="entry name" value="HISTIDINE KINASE 1"/>
    <property type="match status" value="1"/>
</dbReference>
<evidence type="ECO:0000313" key="8">
    <source>
        <dbReference type="EMBL" id="PSH57993.1"/>
    </source>
</evidence>
<sequence>MNSQQADDSLIDDFEDFFDRSLNGYVIASPTGVILRANARVGAWLGYNPEDLTKMNVTDLLSIGGKIFFETHLRPLLHMQGMFDEVALELIGSHGKRLPVIANAMERKDEQGSVMFVRFTFFRAVDRRKYEQNLREERAQAVKGLRSEQEVSALREQFIAVLGHDLRNPLASIDAGIRLLAKRPLDRRAVAIVDLVRSSTIRMAALIDDILDFARGRLGGGISLDLHPVLLEPVLLHAIEELRISNPDRQIKTQLDLPLPALCDPGRLSQLVSNLVANALTHGAHDGPVSITATQNASGFELTVANTGLPIPPSVLQNLFQPFKREAERASHQGLGLGLYICAQIAQAHGGTLSASSDHASTRFTLKLPA</sequence>
<dbReference type="EMBL" id="PGGN01000002">
    <property type="protein sequence ID" value="PSH57993.1"/>
    <property type="molecule type" value="Genomic_DNA"/>
</dbReference>
<dbReference type="SUPFAM" id="SSF55874">
    <property type="entry name" value="ATPase domain of HSP90 chaperone/DNA topoisomerase II/histidine kinase"/>
    <property type="match status" value="1"/>
</dbReference>
<dbReference type="SMART" id="SM00091">
    <property type="entry name" value="PAS"/>
    <property type="match status" value="1"/>
</dbReference>
<evidence type="ECO:0000256" key="2">
    <source>
        <dbReference type="ARBA" id="ARBA00012438"/>
    </source>
</evidence>
<proteinExistence type="predicted"/>
<evidence type="ECO:0000259" key="7">
    <source>
        <dbReference type="PROSITE" id="PS50109"/>
    </source>
</evidence>
<dbReference type="InterPro" id="IPR003594">
    <property type="entry name" value="HATPase_dom"/>
</dbReference>
<evidence type="ECO:0000256" key="4">
    <source>
        <dbReference type="ARBA" id="ARBA00022679"/>
    </source>
</evidence>
<dbReference type="Pfam" id="PF00512">
    <property type="entry name" value="HisKA"/>
    <property type="match status" value="1"/>
</dbReference>
<protein>
    <recommendedName>
        <fullName evidence="2">histidine kinase</fullName>
        <ecNumber evidence="2">2.7.13.3</ecNumber>
    </recommendedName>
</protein>
<dbReference type="OrthoDB" id="9795133at2"/>
<evidence type="ECO:0000256" key="5">
    <source>
        <dbReference type="ARBA" id="ARBA00022777"/>
    </source>
</evidence>
<evidence type="ECO:0000256" key="6">
    <source>
        <dbReference type="ARBA" id="ARBA00023012"/>
    </source>
</evidence>
<dbReference type="Proteomes" id="UP000241158">
    <property type="component" value="Unassembled WGS sequence"/>
</dbReference>
<dbReference type="Gene3D" id="3.30.565.10">
    <property type="entry name" value="Histidine kinase-like ATPase, C-terminal domain"/>
    <property type="match status" value="1"/>
</dbReference>
<dbReference type="AlphaFoldDB" id="A0A2P7AV09"/>
<dbReference type="Gene3D" id="1.10.287.130">
    <property type="match status" value="1"/>
</dbReference>